<keyword evidence="9 12" id="KW-1133">Transmembrane helix</keyword>
<evidence type="ECO:0000259" key="13">
    <source>
        <dbReference type="Pfam" id="PF03264"/>
    </source>
</evidence>
<dbReference type="Proteomes" id="UP001208692">
    <property type="component" value="Unassembled WGS sequence"/>
</dbReference>
<evidence type="ECO:0000256" key="2">
    <source>
        <dbReference type="ARBA" id="ARBA00007395"/>
    </source>
</evidence>
<dbReference type="GO" id="GO:0009061">
    <property type="term" value="P:anaerobic respiration"/>
    <property type="evidence" value="ECO:0007669"/>
    <property type="project" value="TreeGrafter"/>
</dbReference>
<organism evidence="14 16">
    <name type="scientific">Capnocytophaga catalasegens</name>
    <dbReference type="NCBI Taxonomy" id="1004260"/>
    <lineage>
        <taxon>Bacteria</taxon>
        <taxon>Pseudomonadati</taxon>
        <taxon>Bacteroidota</taxon>
        <taxon>Flavobacteriia</taxon>
        <taxon>Flavobacteriales</taxon>
        <taxon>Flavobacteriaceae</taxon>
        <taxon>Capnocytophaga</taxon>
    </lineage>
</organism>
<dbReference type="GO" id="GO:0005886">
    <property type="term" value="C:plasma membrane"/>
    <property type="evidence" value="ECO:0007669"/>
    <property type="project" value="UniProtKB-SubCell"/>
</dbReference>
<evidence type="ECO:0000256" key="9">
    <source>
        <dbReference type="ARBA" id="ARBA00022989"/>
    </source>
</evidence>
<keyword evidence="5" id="KW-0349">Heme</keyword>
<comment type="similarity">
    <text evidence="2">Belongs to the NapC/NirT/NrfH family.</text>
</comment>
<keyword evidence="11 12" id="KW-0472">Membrane</keyword>
<comment type="caution">
    <text evidence="14">The sequence shown here is derived from an EMBL/GenBank/DDBJ whole genome shotgun (WGS) entry which is preliminary data.</text>
</comment>
<reference evidence="14 17" key="1">
    <citation type="submission" date="2021-11" db="EMBL/GenBank/DDBJ databases">
        <title>Draft genome sequence of Capnocytophaga sp. strain KC07075 isolated from cat oral cavity.</title>
        <authorList>
            <person name="Suzuki M."/>
            <person name="Imaoka K."/>
            <person name="Kimura M."/>
            <person name="Morikawa S."/>
            <person name="Maeda K."/>
        </authorList>
    </citation>
    <scope>NUCLEOTIDE SEQUENCE</scope>
    <source>
        <strain evidence="14">KC07075</strain>
        <strain evidence="15 17">KC07079</strain>
    </source>
</reference>
<name>A0AAV5AV91_9FLAO</name>
<protein>
    <submittedName>
        <fullName evidence="14">Cytochrome c-type protein</fullName>
    </submittedName>
</protein>
<dbReference type="InterPro" id="IPR051174">
    <property type="entry name" value="Cytochrome_c-type_ET"/>
</dbReference>
<dbReference type="Pfam" id="PF03264">
    <property type="entry name" value="Cytochrom_NNT"/>
    <property type="match status" value="1"/>
</dbReference>
<dbReference type="AlphaFoldDB" id="A0AAV5AV91"/>
<dbReference type="GO" id="GO:0009055">
    <property type="term" value="F:electron transfer activity"/>
    <property type="evidence" value="ECO:0007669"/>
    <property type="project" value="TreeGrafter"/>
</dbReference>
<dbReference type="SUPFAM" id="SSF48695">
    <property type="entry name" value="Multiheme cytochromes"/>
    <property type="match status" value="1"/>
</dbReference>
<feature type="domain" description="NapC/NirT cytochrome c N-terminal" evidence="13">
    <location>
        <begin position="20"/>
        <end position="169"/>
    </location>
</feature>
<dbReference type="PANTHER" id="PTHR30333:SF1">
    <property type="entry name" value="CYTOCHROME C-TYPE PROTEIN NAPC"/>
    <property type="match status" value="1"/>
</dbReference>
<dbReference type="Proteomes" id="UP001207736">
    <property type="component" value="Unassembled WGS sequence"/>
</dbReference>
<dbReference type="InterPro" id="IPR038266">
    <property type="entry name" value="NapC/NirT_cytc_sf"/>
</dbReference>
<evidence type="ECO:0000256" key="8">
    <source>
        <dbReference type="ARBA" id="ARBA00022982"/>
    </source>
</evidence>
<dbReference type="EMBL" id="BQKB01000042">
    <property type="protein sequence ID" value="GJM53513.1"/>
    <property type="molecule type" value="Genomic_DNA"/>
</dbReference>
<keyword evidence="7" id="KW-0479">Metal-binding</keyword>
<keyword evidence="8" id="KW-0249">Electron transport</keyword>
<keyword evidence="4" id="KW-1003">Cell membrane</keyword>
<gene>
    <name evidence="14" type="ORF">RCZ15_21490</name>
    <name evidence="15" type="ORF">RCZ16_18290</name>
</gene>
<evidence type="ECO:0000313" key="14">
    <source>
        <dbReference type="EMBL" id="GJM51176.1"/>
    </source>
</evidence>
<keyword evidence="10" id="KW-0408">Iron</keyword>
<evidence type="ECO:0000313" key="16">
    <source>
        <dbReference type="Proteomes" id="UP001207736"/>
    </source>
</evidence>
<feature type="transmembrane region" description="Helical" evidence="12">
    <location>
        <begin position="21"/>
        <end position="39"/>
    </location>
</feature>
<dbReference type="InterPro" id="IPR005126">
    <property type="entry name" value="NapC/NirT_cyt_c_N"/>
</dbReference>
<comment type="subcellular location">
    <subcellularLocation>
        <location evidence="1">Cell membrane</location>
    </subcellularLocation>
</comment>
<dbReference type="GO" id="GO:0046872">
    <property type="term" value="F:metal ion binding"/>
    <property type="evidence" value="ECO:0007669"/>
    <property type="project" value="UniProtKB-KW"/>
</dbReference>
<dbReference type="PANTHER" id="PTHR30333">
    <property type="entry name" value="CYTOCHROME C-TYPE PROTEIN"/>
    <property type="match status" value="1"/>
</dbReference>
<evidence type="ECO:0000256" key="5">
    <source>
        <dbReference type="ARBA" id="ARBA00022617"/>
    </source>
</evidence>
<proteinExistence type="inferred from homology"/>
<keyword evidence="17" id="KW-1185">Reference proteome</keyword>
<keyword evidence="6 12" id="KW-0812">Transmembrane</keyword>
<dbReference type="RefSeq" id="WP_264845762.1">
    <property type="nucleotide sequence ID" value="NZ_BPMA01000014.1"/>
</dbReference>
<evidence type="ECO:0000313" key="15">
    <source>
        <dbReference type="EMBL" id="GJM53513.1"/>
    </source>
</evidence>
<accession>A0AAV5AV91</accession>
<keyword evidence="3" id="KW-0813">Transport</keyword>
<dbReference type="InterPro" id="IPR017571">
    <property type="entry name" value="NrfH"/>
</dbReference>
<evidence type="ECO:0000256" key="12">
    <source>
        <dbReference type="SAM" id="Phobius"/>
    </source>
</evidence>
<evidence type="ECO:0000256" key="4">
    <source>
        <dbReference type="ARBA" id="ARBA00022475"/>
    </source>
</evidence>
<dbReference type="InterPro" id="IPR036280">
    <property type="entry name" value="Multihaem_cyt_sf"/>
</dbReference>
<dbReference type="Gene3D" id="1.10.3820.10">
    <property type="entry name" value="Di-heme elbow motif domain"/>
    <property type="match status" value="1"/>
</dbReference>
<sequence>MATDKNTKKRFTLIPPKKWRLPAAIGIGALIGLGFYALYLSRAVSYMSDDPKACINCHVMTPHYMTWDKSSHREVAHCNDCHVPQDNIFSKYYFKAKDGAYHSYVFTTRTEPQVIRAKDASVEVIHNNCIRCHLDQVTDAKTDGMVAYHIENRTDRLCWDCHKGVPHGKVKSLSSVGFQIEPTQFDPEQNKNAIPQWLNQQLKETNKEQKK</sequence>
<evidence type="ECO:0000313" key="17">
    <source>
        <dbReference type="Proteomes" id="UP001208692"/>
    </source>
</evidence>
<evidence type="ECO:0000256" key="6">
    <source>
        <dbReference type="ARBA" id="ARBA00022692"/>
    </source>
</evidence>
<evidence type="ECO:0000256" key="1">
    <source>
        <dbReference type="ARBA" id="ARBA00004236"/>
    </source>
</evidence>
<dbReference type="GO" id="GO:0022900">
    <property type="term" value="P:electron transport chain"/>
    <property type="evidence" value="ECO:0007669"/>
    <property type="project" value="InterPro"/>
</dbReference>
<dbReference type="NCBIfam" id="TIGR03153">
    <property type="entry name" value="cytochr_NrfH"/>
    <property type="match status" value="1"/>
</dbReference>
<evidence type="ECO:0000256" key="7">
    <source>
        <dbReference type="ARBA" id="ARBA00022723"/>
    </source>
</evidence>
<evidence type="ECO:0000256" key="10">
    <source>
        <dbReference type="ARBA" id="ARBA00023004"/>
    </source>
</evidence>
<dbReference type="EMBL" id="BQKA01000042">
    <property type="protein sequence ID" value="GJM51176.1"/>
    <property type="molecule type" value="Genomic_DNA"/>
</dbReference>
<evidence type="ECO:0000256" key="3">
    <source>
        <dbReference type="ARBA" id="ARBA00022448"/>
    </source>
</evidence>
<evidence type="ECO:0000256" key="11">
    <source>
        <dbReference type="ARBA" id="ARBA00023136"/>
    </source>
</evidence>